<dbReference type="PANTHER" id="PTHR45008:SF1">
    <property type="entry name" value="PTS SYSTEM GLUCOSE-SPECIFIC EIIA COMPONENT"/>
    <property type="match status" value="1"/>
</dbReference>
<dbReference type="PROSITE" id="PS51093">
    <property type="entry name" value="PTS_EIIA_TYPE_1"/>
    <property type="match status" value="1"/>
</dbReference>
<reference evidence="12 13" key="1">
    <citation type="submission" date="2019-12" db="EMBL/GenBank/DDBJ databases">
        <title>Genome sequencing and assembly of endphytes of Porphyra tenera.</title>
        <authorList>
            <person name="Park J.M."/>
            <person name="Shin R."/>
            <person name="Jo S.H."/>
        </authorList>
    </citation>
    <scope>NUCLEOTIDE SEQUENCE [LARGE SCALE GENOMIC DNA]</scope>
    <source>
        <strain evidence="12 13">GPM4</strain>
    </source>
</reference>
<keyword evidence="6" id="KW-0418">Kinase</keyword>
<evidence type="ECO:0000256" key="8">
    <source>
        <dbReference type="ARBA" id="ARBA00042296"/>
    </source>
</evidence>
<dbReference type="EMBL" id="CP047656">
    <property type="protein sequence ID" value="QHJ10656.1"/>
    <property type="molecule type" value="Genomic_DNA"/>
</dbReference>
<evidence type="ECO:0000256" key="5">
    <source>
        <dbReference type="ARBA" id="ARBA00022683"/>
    </source>
</evidence>
<gene>
    <name evidence="12" type="ORF">FX988_00876</name>
</gene>
<dbReference type="InterPro" id="IPR011055">
    <property type="entry name" value="Dup_hybrid_motif"/>
</dbReference>
<evidence type="ECO:0000313" key="13">
    <source>
        <dbReference type="Proteomes" id="UP000464524"/>
    </source>
</evidence>
<keyword evidence="2" id="KW-0813">Transport</keyword>
<dbReference type="InterPro" id="IPR050890">
    <property type="entry name" value="PTS_EIIA_component"/>
</dbReference>
<dbReference type="Pfam" id="PF00358">
    <property type="entry name" value="PTS_EIIA_1"/>
    <property type="match status" value="1"/>
</dbReference>
<name>A0A857JG64_9ALTE</name>
<dbReference type="KEGG" id="pmes:FX988_00876"/>
<dbReference type="Gene3D" id="2.70.70.10">
    <property type="entry name" value="Glucose Permease (Domain IIA)"/>
    <property type="match status" value="1"/>
</dbReference>
<dbReference type="GO" id="GO:0005737">
    <property type="term" value="C:cytoplasm"/>
    <property type="evidence" value="ECO:0007669"/>
    <property type="project" value="UniProtKB-SubCell"/>
</dbReference>
<dbReference type="GO" id="GO:0016301">
    <property type="term" value="F:kinase activity"/>
    <property type="evidence" value="ECO:0007669"/>
    <property type="project" value="UniProtKB-KW"/>
</dbReference>
<comment type="subcellular location">
    <subcellularLocation>
        <location evidence="1">Cytoplasm</location>
    </subcellularLocation>
</comment>
<evidence type="ECO:0000256" key="3">
    <source>
        <dbReference type="ARBA" id="ARBA00022597"/>
    </source>
</evidence>
<protein>
    <recommendedName>
        <fullName evidence="7">PTS system glucose-specific EIIA component</fullName>
    </recommendedName>
    <alternativeName>
        <fullName evidence="10">EIIA-Glc</fullName>
    </alternativeName>
    <alternativeName>
        <fullName evidence="9">EIII-Glc</fullName>
    </alternativeName>
    <alternativeName>
        <fullName evidence="8">Glucose-specific phosphotransferase enzyme IIA component</fullName>
    </alternativeName>
</protein>
<dbReference type="GO" id="GO:0009401">
    <property type="term" value="P:phosphoenolpyruvate-dependent sugar phosphotransferase system"/>
    <property type="evidence" value="ECO:0007669"/>
    <property type="project" value="UniProtKB-KW"/>
</dbReference>
<proteinExistence type="predicted"/>
<keyword evidence="13" id="KW-1185">Reference proteome</keyword>
<evidence type="ECO:0000313" key="12">
    <source>
        <dbReference type="EMBL" id="QHJ10656.1"/>
    </source>
</evidence>
<keyword evidence="5" id="KW-0598">Phosphotransferase system</keyword>
<dbReference type="Proteomes" id="UP000464524">
    <property type="component" value="Chromosome"/>
</dbReference>
<evidence type="ECO:0000256" key="2">
    <source>
        <dbReference type="ARBA" id="ARBA00022448"/>
    </source>
</evidence>
<evidence type="ECO:0000256" key="6">
    <source>
        <dbReference type="ARBA" id="ARBA00022777"/>
    </source>
</evidence>
<keyword evidence="3" id="KW-0762">Sugar transport</keyword>
<organism evidence="12 13">
    <name type="scientific">Paraglaciecola mesophila</name>
    <dbReference type="NCBI Taxonomy" id="197222"/>
    <lineage>
        <taxon>Bacteria</taxon>
        <taxon>Pseudomonadati</taxon>
        <taxon>Pseudomonadota</taxon>
        <taxon>Gammaproteobacteria</taxon>
        <taxon>Alteromonadales</taxon>
        <taxon>Alteromonadaceae</taxon>
        <taxon>Paraglaciecola</taxon>
    </lineage>
</organism>
<evidence type="ECO:0000256" key="7">
    <source>
        <dbReference type="ARBA" id="ARBA00039163"/>
    </source>
</evidence>
<evidence type="ECO:0000256" key="9">
    <source>
        <dbReference type="ARBA" id="ARBA00042526"/>
    </source>
</evidence>
<dbReference type="SUPFAM" id="SSF51261">
    <property type="entry name" value="Duplicated hybrid motif"/>
    <property type="match status" value="1"/>
</dbReference>
<dbReference type="RefSeq" id="WP_160178505.1">
    <property type="nucleotide sequence ID" value="NZ_CP047656.1"/>
</dbReference>
<dbReference type="AlphaFoldDB" id="A0A857JG64"/>
<evidence type="ECO:0000256" key="10">
    <source>
        <dbReference type="ARBA" id="ARBA00042873"/>
    </source>
</evidence>
<evidence type="ECO:0000259" key="11">
    <source>
        <dbReference type="PROSITE" id="PS51093"/>
    </source>
</evidence>
<sequence length="166" mass="17986">MFSSIVRPDAPRKFNNALAVSSPLAGKIVPLASVPNALFNQGMYGQGVAIEPSGYQLLAPYSGVVTSFPQTGHCITLTAKNGLRFYMQLGMDSHAMMGEGFKRVANVGKAYKAGEVLLEFDLIKMRRALHSTLSPFTVQNPQKLSSIQGHYYQAIAAQDVAMTLFV</sequence>
<feature type="domain" description="PTS EIIA type-1" evidence="11">
    <location>
        <begin position="36"/>
        <end position="140"/>
    </location>
</feature>
<accession>A0A857JG64</accession>
<dbReference type="OrthoDB" id="6331866at2"/>
<dbReference type="InterPro" id="IPR001127">
    <property type="entry name" value="PTS_EIIA_1_perm"/>
</dbReference>
<evidence type="ECO:0000256" key="4">
    <source>
        <dbReference type="ARBA" id="ARBA00022679"/>
    </source>
</evidence>
<dbReference type="PANTHER" id="PTHR45008">
    <property type="entry name" value="PTS SYSTEM GLUCOSE-SPECIFIC EIIA COMPONENT"/>
    <property type="match status" value="1"/>
</dbReference>
<evidence type="ECO:0000256" key="1">
    <source>
        <dbReference type="ARBA" id="ARBA00004496"/>
    </source>
</evidence>
<keyword evidence="4" id="KW-0808">Transferase</keyword>